<evidence type="ECO:0000313" key="3">
    <source>
        <dbReference type="Proteomes" id="UP000315295"/>
    </source>
</evidence>
<gene>
    <name evidence="2" type="ORF">C1H46_023418</name>
</gene>
<dbReference type="EMBL" id="VIEB01000436">
    <property type="protein sequence ID" value="TQD90980.1"/>
    <property type="molecule type" value="Genomic_DNA"/>
</dbReference>
<name>A0A540LWU8_MALBA</name>
<proteinExistence type="predicted"/>
<feature type="region of interest" description="Disordered" evidence="1">
    <location>
        <begin position="1"/>
        <end position="26"/>
    </location>
</feature>
<comment type="caution">
    <text evidence="2">The sequence shown here is derived from an EMBL/GenBank/DDBJ whole genome shotgun (WGS) entry which is preliminary data.</text>
</comment>
<keyword evidence="3" id="KW-1185">Reference proteome</keyword>
<reference evidence="2 3" key="1">
    <citation type="journal article" date="2019" name="G3 (Bethesda)">
        <title>Sequencing of a Wild Apple (Malus baccata) Genome Unravels the Differences Between Cultivated and Wild Apple Species Regarding Disease Resistance and Cold Tolerance.</title>
        <authorList>
            <person name="Chen X."/>
        </authorList>
    </citation>
    <scope>NUCLEOTIDE SEQUENCE [LARGE SCALE GENOMIC DNA]</scope>
    <source>
        <strain evidence="3">cv. Shandingzi</strain>
        <tissue evidence="2">Leaves</tissue>
    </source>
</reference>
<feature type="compositionally biased region" description="Basic and acidic residues" evidence="1">
    <location>
        <begin position="1"/>
        <end position="18"/>
    </location>
</feature>
<protein>
    <submittedName>
        <fullName evidence="2">Uncharacterized protein</fullName>
    </submittedName>
</protein>
<accession>A0A540LWU8</accession>
<organism evidence="2 3">
    <name type="scientific">Malus baccata</name>
    <name type="common">Siberian crab apple</name>
    <name type="synonym">Pyrus baccata</name>
    <dbReference type="NCBI Taxonomy" id="106549"/>
    <lineage>
        <taxon>Eukaryota</taxon>
        <taxon>Viridiplantae</taxon>
        <taxon>Streptophyta</taxon>
        <taxon>Embryophyta</taxon>
        <taxon>Tracheophyta</taxon>
        <taxon>Spermatophyta</taxon>
        <taxon>Magnoliopsida</taxon>
        <taxon>eudicotyledons</taxon>
        <taxon>Gunneridae</taxon>
        <taxon>Pentapetalae</taxon>
        <taxon>rosids</taxon>
        <taxon>fabids</taxon>
        <taxon>Rosales</taxon>
        <taxon>Rosaceae</taxon>
        <taxon>Amygdaloideae</taxon>
        <taxon>Maleae</taxon>
        <taxon>Malus</taxon>
    </lineage>
</organism>
<dbReference type="Proteomes" id="UP000315295">
    <property type="component" value="Unassembled WGS sequence"/>
</dbReference>
<evidence type="ECO:0000313" key="2">
    <source>
        <dbReference type="EMBL" id="TQD90980.1"/>
    </source>
</evidence>
<evidence type="ECO:0000256" key="1">
    <source>
        <dbReference type="SAM" id="MobiDB-lite"/>
    </source>
</evidence>
<dbReference type="AlphaFoldDB" id="A0A540LWU8"/>
<sequence length="61" mass="7223">MREDREVKESQRKSREGVEAEPFDDDRRVDRMIEEEVCRAMNAWAKITGIARNDVRKKGKT</sequence>